<sequence length="85" mass="9116">MARTLAHGARPAARYDAGGVWAAVLVVALLAAAVWGAWRLGVMAGDKVDLRRSITDIPPALRKAPNPQPMPIPTQRRPAVEAQQR</sequence>
<keyword evidence="4" id="KW-1185">Reference proteome</keyword>
<evidence type="ECO:0000256" key="1">
    <source>
        <dbReference type="SAM" id="MobiDB-lite"/>
    </source>
</evidence>
<feature type="region of interest" description="Disordered" evidence="1">
    <location>
        <begin position="58"/>
        <end position="85"/>
    </location>
</feature>
<keyword evidence="2" id="KW-0812">Transmembrane</keyword>
<protein>
    <recommendedName>
        <fullName evidence="5">Sporulation protein</fullName>
    </recommendedName>
</protein>
<gene>
    <name evidence="3" type="ORF">MZV50_09825</name>
</gene>
<dbReference type="Proteomes" id="UP001057520">
    <property type="component" value="Chromosome"/>
</dbReference>
<keyword evidence="2" id="KW-0472">Membrane</keyword>
<evidence type="ECO:0008006" key="5">
    <source>
        <dbReference type="Google" id="ProtNLM"/>
    </source>
</evidence>
<name>A0ABY4ZY99_9CAUL</name>
<accession>A0ABY4ZY99</accession>
<dbReference type="EMBL" id="CP096040">
    <property type="protein sequence ID" value="USQ97808.1"/>
    <property type="molecule type" value="Genomic_DNA"/>
</dbReference>
<evidence type="ECO:0000256" key="2">
    <source>
        <dbReference type="SAM" id="Phobius"/>
    </source>
</evidence>
<reference evidence="3 4" key="1">
    <citation type="submission" date="2022-04" db="EMBL/GenBank/DDBJ databases">
        <title>Genome sequence of soybean root-associated Caulobacter segnis RL271.</title>
        <authorList>
            <person name="Longley R."/>
            <person name="Bonito G."/>
            <person name="Trigodet F."/>
            <person name="Crosson S."/>
            <person name="Fiebig A."/>
        </authorList>
    </citation>
    <scope>NUCLEOTIDE SEQUENCE [LARGE SCALE GENOMIC DNA]</scope>
    <source>
        <strain evidence="3 4">RL271</strain>
    </source>
</reference>
<feature type="transmembrane region" description="Helical" evidence="2">
    <location>
        <begin position="20"/>
        <end position="42"/>
    </location>
</feature>
<keyword evidence="2" id="KW-1133">Transmembrane helix</keyword>
<organism evidence="3 4">
    <name type="scientific">Caulobacter segnis</name>
    <dbReference type="NCBI Taxonomy" id="88688"/>
    <lineage>
        <taxon>Bacteria</taxon>
        <taxon>Pseudomonadati</taxon>
        <taxon>Pseudomonadota</taxon>
        <taxon>Alphaproteobacteria</taxon>
        <taxon>Caulobacterales</taxon>
        <taxon>Caulobacteraceae</taxon>
        <taxon>Caulobacter</taxon>
    </lineage>
</organism>
<proteinExistence type="predicted"/>
<evidence type="ECO:0000313" key="4">
    <source>
        <dbReference type="Proteomes" id="UP001057520"/>
    </source>
</evidence>
<evidence type="ECO:0000313" key="3">
    <source>
        <dbReference type="EMBL" id="USQ97808.1"/>
    </source>
</evidence>